<comment type="caution">
    <text evidence="1">The sequence shown here is derived from an EMBL/GenBank/DDBJ whole genome shotgun (WGS) entry which is preliminary data.</text>
</comment>
<sequence length="61" mass="6897">MCIFVTHRLSNIGSSDQIIVLDKGEVIEQGVHKDLIKKDGKYKKLFDTQVSLYKKGGIEEC</sequence>
<proteinExistence type="predicted"/>
<protein>
    <recommendedName>
        <fullName evidence="3">ABC transporter ATP-binding protein</fullName>
    </recommendedName>
</protein>
<dbReference type="PANTHER" id="PTHR43394:SF1">
    <property type="entry name" value="ATP-BINDING CASSETTE SUB-FAMILY B MEMBER 10, MITOCHONDRIAL"/>
    <property type="match status" value="1"/>
</dbReference>
<dbReference type="EMBL" id="QSGD01000097">
    <property type="protein sequence ID" value="RHA99190.1"/>
    <property type="molecule type" value="Genomic_DNA"/>
</dbReference>
<evidence type="ECO:0008006" key="3">
    <source>
        <dbReference type="Google" id="ProtNLM"/>
    </source>
</evidence>
<dbReference type="PANTHER" id="PTHR43394">
    <property type="entry name" value="ATP-DEPENDENT PERMEASE MDL1, MITOCHONDRIAL"/>
    <property type="match status" value="1"/>
</dbReference>
<dbReference type="Proteomes" id="UP000285288">
    <property type="component" value="Unassembled WGS sequence"/>
</dbReference>
<dbReference type="AlphaFoldDB" id="A0A413U9D2"/>
<accession>A0A413U9D2</accession>
<dbReference type="InterPro" id="IPR039421">
    <property type="entry name" value="Type_1_exporter"/>
</dbReference>
<reference evidence="1 2" key="1">
    <citation type="submission" date="2018-08" db="EMBL/GenBank/DDBJ databases">
        <title>A genome reference for cultivated species of the human gut microbiota.</title>
        <authorList>
            <person name="Zou Y."/>
            <person name="Xue W."/>
            <person name="Luo G."/>
        </authorList>
    </citation>
    <scope>NUCLEOTIDE SEQUENCE [LARGE SCALE GENOMIC DNA]</scope>
    <source>
        <strain evidence="1 2">AM42-13AC</strain>
    </source>
</reference>
<dbReference type="InterPro" id="IPR027417">
    <property type="entry name" value="P-loop_NTPase"/>
</dbReference>
<dbReference type="SUPFAM" id="SSF52540">
    <property type="entry name" value="P-loop containing nucleoside triphosphate hydrolases"/>
    <property type="match status" value="1"/>
</dbReference>
<dbReference type="Gene3D" id="3.40.50.300">
    <property type="entry name" value="P-loop containing nucleotide triphosphate hydrolases"/>
    <property type="match status" value="1"/>
</dbReference>
<evidence type="ECO:0000313" key="1">
    <source>
        <dbReference type="EMBL" id="RHA99190.1"/>
    </source>
</evidence>
<dbReference type="RefSeq" id="WP_118012611.1">
    <property type="nucleotide sequence ID" value="NZ_CAUBVL010000026.1"/>
</dbReference>
<organism evidence="1 2">
    <name type="scientific">Holdemanella biformis</name>
    <dbReference type="NCBI Taxonomy" id="1735"/>
    <lineage>
        <taxon>Bacteria</taxon>
        <taxon>Bacillati</taxon>
        <taxon>Bacillota</taxon>
        <taxon>Erysipelotrichia</taxon>
        <taxon>Erysipelotrichales</taxon>
        <taxon>Erysipelotrichaceae</taxon>
        <taxon>Holdemanella</taxon>
    </lineage>
</organism>
<evidence type="ECO:0000313" key="2">
    <source>
        <dbReference type="Proteomes" id="UP000285288"/>
    </source>
</evidence>
<dbReference type="GO" id="GO:0015421">
    <property type="term" value="F:ABC-type oligopeptide transporter activity"/>
    <property type="evidence" value="ECO:0007669"/>
    <property type="project" value="TreeGrafter"/>
</dbReference>
<gene>
    <name evidence="1" type="ORF">DW907_12440</name>
</gene>
<name>A0A413U9D2_9FIRM</name>